<dbReference type="Proteomes" id="UP000756132">
    <property type="component" value="Chromosome 4"/>
</dbReference>
<reference evidence="2" key="2">
    <citation type="journal article" date="2022" name="Microb. Genom.">
        <title>A chromosome-scale genome assembly of the tomato pathogen Cladosporium fulvum reveals a compartmentalized genome architecture and the presence of a dispensable chromosome.</title>
        <authorList>
            <person name="Zaccaron A.Z."/>
            <person name="Chen L.H."/>
            <person name="Samaras A."/>
            <person name="Stergiopoulos I."/>
        </authorList>
    </citation>
    <scope>NUCLEOTIDE SEQUENCE</scope>
    <source>
        <strain evidence="2">Race5_Kim</strain>
    </source>
</reference>
<organism evidence="2 3">
    <name type="scientific">Passalora fulva</name>
    <name type="common">Tomato leaf mold</name>
    <name type="synonym">Cladosporium fulvum</name>
    <dbReference type="NCBI Taxonomy" id="5499"/>
    <lineage>
        <taxon>Eukaryota</taxon>
        <taxon>Fungi</taxon>
        <taxon>Dikarya</taxon>
        <taxon>Ascomycota</taxon>
        <taxon>Pezizomycotina</taxon>
        <taxon>Dothideomycetes</taxon>
        <taxon>Dothideomycetidae</taxon>
        <taxon>Mycosphaerellales</taxon>
        <taxon>Mycosphaerellaceae</taxon>
        <taxon>Fulvia</taxon>
    </lineage>
</organism>
<evidence type="ECO:0000313" key="3">
    <source>
        <dbReference type="Proteomes" id="UP000756132"/>
    </source>
</evidence>
<evidence type="ECO:0000313" key="2">
    <source>
        <dbReference type="EMBL" id="UJO16875.1"/>
    </source>
</evidence>
<dbReference type="KEGG" id="ffu:CLAFUR5_04145"/>
<sequence length="106" mass="11100">MSSTNPHSITGIPAKTHASICEEQAKHLTSPVAAPGPTAGAKPSLKTKKALPEVQIAKEHGTAGNKLGAAGETWKQFTAAQKTKDSEVVSKEAAKLSGKRVFRLKK</sequence>
<dbReference type="AlphaFoldDB" id="A0A9Q8P866"/>
<dbReference type="RefSeq" id="XP_047761241.1">
    <property type="nucleotide sequence ID" value="XM_047903293.1"/>
</dbReference>
<keyword evidence="3" id="KW-1185">Reference proteome</keyword>
<protein>
    <submittedName>
        <fullName evidence="2">Uncharacterized protein</fullName>
    </submittedName>
</protein>
<proteinExistence type="predicted"/>
<gene>
    <name evidence="2" type="ORF">CLAFUR5_04145</name>
</gene>
<reference evidence="2" key="1">
    <citation type="submission" date="2021-12" db="EMBL/GenBank/DDBJ databases">
        <authorList>
            <person name="Zaccaron A."/>
            <person name="Stergiopoulos I."/>
        </authorList>
    </citation>
    <scope>NUCLEOTIDE SEQUENCE</scope>
    <source>
        <strain evidence="2">Race5_Kim</strain>
    </source>
</reference>
<feature type="region of interest" description="Disordered" evidence="1">
    <location>
        <begin position="24"/>
        <end position="47"/>
    </location>
</feature>
<dbReference type="EMBL" id="CP090166">
    <property type="protein sequence ID" value="UJO16875.1"/>
    <property type="molecule type" value="Genomic_DNA"/>
</dbReference>
<dbReference type="GeneID" id="71984023"/>
<evidence type="ECO:0000256" key="1">
    <source>
        <dbReference type="SAM" id="MobiDB-lite"/>
    </source>
</evidence>
<accession>A0A9Q8P866</accession>
<name>A0A9Q8P866_PASFU</name>